<organism evidence="2 3">
    <name type="scientific">Pseudohongiella nitratireducens</name>
    <dbReference type="NCBI Taxonomy" id="1768907"/>
    <lineage>
        <taxon>Bacteria</taxon>
        <taxon>Pseudomonadati</taxon>
        <taxon>Pseudomonadota</taxon>
        <taxon>Gammaproteobacteria</taxon>
        <taxon>Pseudomonadales</taxon>
        <taxon>Pseudohongiellaceae</taxon>
        <taxon>Pseudohongiella</taxon>
    </lineage>
</organism>
<gene>
    <name evidence="2" type="ORF">GCM10011403_22120</name>
</gene>
<evidence type="ECO:0000313" key="2">
    <source>
        <dbReference type="EMBL" id="GFZ78633.1"/>
    </source>
</evidence>
<protein>
    <recommendedName>
        <fullName evidence="4">Cell division protein BolA</fullName>
    </recommendedName>
</protein>
<comment type="similarity">
    <text evidence="1">Belongs to the BolA/IbaG family.</text>
</comment>
<dbReference type="AlphaFoldDB" id="A0A916VJA0"/>
<dbReference type="Pfam" id="PF01722">
    <property type="entry name" value="BolA"/>
    <property type="match status" value="1"/>
</dbReference>
<dbReference type="EMBL" id="BMIY01000009">
    <property type="protein sequence ID" value="GFZ78633.1"/>
    <property type="molecule type" value="Genomic_DNA"/>
</dbReference>
<dbReference type="Gene3D" id="3.30.300.90">
    <property type="entry name" value="BolA-like"/>
    <property type="match status" value="1"/>
</dbReference>
<dbReference type="PIRSF" id="PIRSF003113">
    <property type="entry name" value="BolA"/>
    <property type="match status" value="1"/>
</dbReference>
<sequence length="80" mass="8507">MSVDAQQLNDELSGVLSDCQVSVEGGGGKFLVTVIGDVFAGLNAVKRQQLVYQHLNPHIQSGAVHAVSMQLHTPEEAAQH</sequence>
<proteinExistence type="inferred from homology"/>
<accession>A0A916VJA0</accession>
<dbReference type="OrthoDB" id="9812890at2"/>
<name>A0A916VJA0_9GAMM</name>
<evidence type="ECO:0000256" key="1">
    <source>
        <dbReference type="RuleBase" id="RU003860"/>
    </source>
</evidence>
<dbReference type="RefSeq" id="WP_082866529.1">
    <property type="nucleotide sequence ID" value="NZ_BMIY01000009.1"/>
</dbReference>
<evidence type="ECO:0008006" key="4">
    <source>
        <dbReference type="Google" id="ProtNLM"/>
    </source>
</evidence>
<keyword evidence="3" id="KW-1185">Reference proteome</keyword>
<reference evidence="2" key="1">
    <citation type="journal article" date="2014" name="Int. J. Syst. Evol. Microbiol.">
        <title>Complete genome sequence of Corynebacterium casei LMG S-19264T (=DSM 44701T), isolated from a smear-ripened cheese.</title>
        <authorList>
            <consortium name="US DOE Joint Genome Institute (JGI-PGF)"/>
            <person name="Walter F."/>
            <person name="Albersmeier A."/>
            <person name="Kalinowski J."/>
            <person name="Ruckert C."/>
        </authorList>
    </citation>
    <scope>NUCLEOTIDE SEQUENCE</scope>
    <source>
        <strain evidence="2">CGMCC 1.15425</strain>
    </source>
</reference>
<dbReference type="InterPro" id="IPR002634">
    <property type="entry name" value="BolA"/>
</dbReference>
<evidence type="ECO:0000313" key="3">
    <source>
        <dbReference type="Proteomes" id="UP000627715"/>
    </source>
</evidence>
<comment type="caution">
    <text evidence="2">The sequence shown here is derived from an EMBL/GenBank/DDBJ whole genome shotgun (WGS) entry which is preliminary data.</text>
</comment>
<dbReference type="Proteomes" id="UP000627715">
    <property type="component" value="Unassembled WGS sequence"/>
</dbReference>
<dbReference type="SUPFAM" id="SSF82657">
    <property type="entry name" value="BolA-like"/>
    <property type="match status" value="1"/>
</dbReference>
<reference evidence="2" key="2">
    <citation type="submission" date="2020-09" db="EMBL/GenBank/DDBJ databases">
        <authorList>
            <person name="Sun Q."/>
            <person name="Zhou Y."/>
        </authorList>
    </citation>
    <scope>NUCLEOTIDE SEQUENCE</scope>
    <source>
        <strain evidence="2">CGMCC 1.15425</strain>
    </source>
</reference>
<dbReference type="InterPro" id="IPR036065">
    <property type="entry name" value="BolA-like_sf"/>
</dbReference>